<organism evidence="1 2">
    <name type="scientific">Sarcoptes scabiei</name>
    <name type="common">Itch mite</name>
    <name type="synonym">Acarus scabiei</name>
    <dbReference type="NCBI Taxonomy" id="52283"/>
    <lineage>
        <taxon>Eukaryota</taxon>
        <taxon>Metazoa</taxon>
        <taxon>Ecdysozoa</taxon>
        <taxon>Arthropoda</taxon>
        <taxon>Chelicerata</taxon>
        <taxon>Arachnida</taxon>
        <taxon>Acari</taxon>
        <taxon>Acariformes</taxon>
        <taxon>Sarcoptiformes</taxon>
        <taxon>Astigmata</taxon>
        <taxon>Psoroptidia</taxon>
        <taxon>Sarcoptoidea</taxon>
        <taxon>Sarcoptidae</taxon>
        <taxon>Sarcoptinae</taxon>
        <taxon>Sarcoptes</taxon>
    </lineage>
</organism>
<name>A0A131ZSM4_SARSC</name>
<sequence>MSVSTGIKTRRGTHHIFEEMDLIDDEDEDEVIVVVIGRAIIGDIGDDADEEDADGVDEVNGEMFDD</sequence>
<proteinExistence type="predicted"/>
<evidence type="ECO:0000313" key="1">
    <source>
        <dbReference type="EMBL" id="KPL94064.1"/>
    </source>
</evidence>
<dbReference type="Proteomes" id="UP000616769">
    <property type="component" value="Unassembled WGS sequence"/>
</dbReference>
<dbReference type="VEuPathDB" id="VectorBase:SSCA001643"/>
<protein>
    <submittedName>
        <fullName evidence="1">Uncharacterized protein</fullName>
    </submittedName>
</protein>
<reference evidence="1 2" key="1">
    <citation type="journal article" date="2015" name="Parasit. Vectors">
        <title>Draft genome of the scabies mite.</title>
        <authorList>
            <person name="Rider S.D.Jr."/>
            <person name="Morgan M.S."/>
            <person name="Arlian L.G."/>
        </authorList>
    </citation>
    <scope>NUCLEOTIDE SEQUENCE [LARGE SCALE GENOMIC DNA]</scope>
    <source>
        <strain evidence="1">Arlian Lab</strain>
    </source>
</reference>
<comment type="caution">
    <text evidence="1">The sequence shown here is derived from an EMBL/GenBank/DDBJ whole genome shotgun (WGS) entry which is preliminary data.</text>
</comment>
<evidence type="ECO:0000313" key="2">
    <source>
        <dbReference type="Proteomes" id="UP000616769"/>
    </source>
</evidence>
<gene>
    <name evidence="1" type="ORF">QR98_0001270</name>
</gene>
<accession>A0A131ZSM4</accession>
<dbReference type="AlphaFoldDB" id="A0A131ZSM4"/>
<dbReference type="EMBL" id="JXLN01000003">
    <property type="protein sequence ID" value="KPL94064.1"/>
    <property type="molecule type" value="Genomic_DNA"/>
</dbReference>